<dbReference type="SUPFAM" id="SSF55874">
    <property type="entry name" value="ATPase domain of HSP90 chaperone/DNA topoisomerase II/histidine kinase"/>
    <property type="match status" value="1"/>
</dbReference>
<dbReference type="FunFam" id="3.30.565.10:FF:000006">
    <property type="entry name" value="Sensor histidine kinase WalK"/>
    <property type="match status" value="1"/>
</dbReference>
<dbReference type="InterPro" id="IPR036890">
    <property type="entry name" value="HATPase_C_sf"/>
</dbReference>
<evidence type="ECO:0000256" key="8">
    <source>
        <dbReference type="ARBA" id="ARBA00022741"/>
    </source>
</evidence>
<evidence type="ECO:0000256" key="14">
    <source>
        <dbReference type="SAM" id="Phobius"/>
    </source>
</evidence>
<dbReference type="InterPro" id="IPR003661">
    <property type="entry name" value="HisK_dim/P_dom"/>
</dbReference>
<dbReference type="OrthoDB" id="9762826at2"/>
<dbReference type="EMBL" id="FRCP01000021">
    <property type="protein sequence ID" value="SHM91392.1"/>
    <property type="molecule type" value="Genomic_DNA"/>
</dbReference>
<evidence type="ECO:0000256" key="3">
    <source>
        <dbReference type="ARBA" id="ARBA00012438"/>
    </source>
</evidence>
<proteinExistence type="predicted"/>
<dbReference type="SUPFAM" id="SSF158472">
    <property type="entry name" value="HAMP domain-like"/>
    <property type="match status" value="1"/>
</dbReference>
<dbReference type="AlphaFoldDB" id="A0A1M7MK93"/>
<dbReference type="PROSITE" id="PS50885">
    <property type="entry name" value="HAMP"/>
    <property type="match status" value="1"/>
</dbReference>
<comment type="subcellular location">
    <subcellularLocation>
        <location evidence="2">Cell membrane</location>
        <topology evidence="2">Multi-pass membrane protein</topology>
    </subcellularLocation>
</comment>
<dbReference type="InterPro" id="IPR036097">
    <property type="entry name" value="HisK_dim/P_sf"/>
</dbReference>
<dbReference type="FunFam" id="1.10.287.130:FF:000001">
    <property type="entry name" value="Two-component sensor histidine kinase"/>
    <property type="match status" value="1"/>
</dbReference>
<keyword evidence="8" id="KW-0547">Nucleotide-binding</keyword>
<feature type="domain" description="Histidine kinase" evidence="15">
    <location>
        <begin position="252"/>
        <end position="468"/>
    </location>
</feature>
<evidence type="ECO:0000256" key="10">
    <source>
        <dbReference type="ARBA" id="ARBA00022840"/>
    </source>
</evidence>
<dbReference type="SMART" id="SM00388">
    <property type="entry name" value="HisKA"/>
    <property type="match status" value="1"/>
</dbReference>
<keyword evidence="6" id="KW-0808">Transferase</keyword>
<dbReference type="Pfam" id="PF00672">
    <property type="entry name" value="HAMP"/>
    <property type="match status" value="1"/>
</dbReference>
<evidence type="ECO:0000256" key="11">
    <source>
        <dbReference type="ARBA" id="ARBA00022989"/>
    </source>
</evidence>
<dbReference type="GO" id="GO:0005886">
    <property type="term" value="C:plasma membrane"/>
    <property type="evidence" value="ECO:0007669"/>
    <property type="project" value="UniProtKB-SubCell"/>
</dbReference>
<dbReference type="InterPro" id="IPR003594">
    <property type="entry name" value="HATPase_dom"/>
</dbReference>
<evidence type="ECO:0000256" key="13">
    <source>
        <dbReference type="ARBA" id="ARBA00023136"/>
    </source>
</evidence>
<dbReference type="STRING" id="1120996.SAMN02746066_03890"/>
<feature type="transmembrane region" description="Helical" evidence="14">
    <location>
        <begin position="164"/>
        <end position="184"/>
    </location>
</feature>
<evidence type="ECO:0000259" key="16">
    <source>
        <dbReference type="PROSITE" id="PS50885"/>
    </source>
</evidence>
<feature type="transmembrane region" description="Helical" evidence="14">
    <location>
        <begin position="7"/>
        <end position="30"/>
    </location>
</feature>
<evidence type="ECO:0000313" key="17">
    <source>
        <dbReference type="EMBL" id="SHM91392.1"/>
    </source>
</evidence>
<dbReference type="CDD" id="cd00082">
    <property type="entry name" value="HisKA"/>
    <property type="match status" value="1"/>
</dbReference>
<dbReference type="GO" id="GO:0000155">
    <property type="term" value="F:phosphorelay sensor kinase activity"/>
    <property type="evidence" value="ECO:0007669"/>
    <property type="project" value="InterPro"/>
</dbReference>
<evidence type="ECO:0000256" key="9">
    <source>
        <dbReference type="ARBA" id="ARBA00022777"/>
    </source>
</evidence>
<evidence type="ECO:0000256" key="7">
    <source>
        <dbReference type="ARBA" id="ARBA00022692"/>
    </source>
</evidence>
<evidence type="ECO:0000259" key="15">
    <source>
        <dbReference type="PROSITE" id="PS50109"/>
    </source>
</evidence>
<dbReference type="Gene3D" id="1.10.287.130">
    <property type="match status" value="1"/>
</dbReference>
<gene>
    <name evidence="17" type="ORF">SAMN02746066_03890</name>
</gene>
<dbReference type="Proteomes" id="UP000184038">
    <property type="component" value="Unassembled WGS sequence"/>
</dbReference>
<accession>A0A1M7MK93</accession>
<dbReference type="Gene3D" id="6.10.340.10">
    <property type="match status" value="1"/>
</dbReference>
<dbReference type="RefSeq" id="WP_073290458.1">
    <property type="nucleotide sequence ID" value="NZ_FRCP01000021.1"/>
</dbReference>
<keyword evidence="9 17" id="KW-0418">Kinase</keyword>
<dbReference type="EC" id="2.7.13.3" evidence="3"/>
<dbReference type="InterPro" id="IPR005467">
    <property type="entry name" value="His_kinase_dom"/>
</dbReference>
<keyword evidence="12" id="KW-0902">Two-component regulatory system</keyword>
<dbReference type="PANTHER" id="PTHR45528">
    <property type="entry name" value="SENSOR HISTIDINE KINASE CPXA"/>
    <property type="match status" value="1"/>
</dbReference>
<reference evidence="17 18" key="1">
    <citation type="submission" date="2016-11" db="EMBL/GenBank/DDBJ databases">
        <authorList>
            <person name="Jaros S."/>
            <person name="Januszkiewicz K."/>
            <person name="Wedrychowicz H."/>
        </authorList>
    </citation>
    <scope>NUCLEOTIDE SEQUENCE [LARGE SCALE GENOMIC DNA]</scope>
    <source>
        <strain evidence="17 18">DSM 15930</strain>
    </source>
</reference>
<dbReference type="PRINTS" id="PR00344">
    <property type="entry name" value="BCTRLSENSOR"/>
</dbReference>
<dbReference type="SUPFAM" id="SSF47384">
    <property type="entry name" value="Homodimeric domain of signal transducing histidine kinase"/>
    <property type="match status" value="1"/>
</dbReference>
<dbReference type="InterPro" id="IPR050398">
    <property type="entry name" value="HssS/ArlS-like"/>
</dbReference>
<sequence length="475" mass="54709">MKITNKLMIVFTVFTILLVGIGIFMNQAYLEKYYIYKNERSFLQFQKDIETVYRDNIDEIDTLITDIDNDEDVKILILDKEMNVLHSSYFKNKLKDIVISKNIQNMIKRYHLWQDNGYMYQVLERNKGLPPKIFFTSTISEDVFLVITKSVKGIQESVAVANEFYLASGFVMIVIGIIAVLYLSRKISDPIIKMNHIARDMRNLKFGEKIEITSNDEIGELAISINLLSDKLSNSIRSLQEDIEERKILVRDISHELKTPIAVIKGYVEGLKYNVAEDEQTKEKYYDVIVDECDRINELVKELLELSILEGVSSELQVLQVPIKNLIHESIEKFQHIADMRSVEIRFTGEEDVLTHVDEHLMERVISNLLSNAIKYANSPGYVKINLKEKNQGCELSVFNTGKNIPEESLEQIFNVFYKVDQVRGRDNEGHGIGLAIVKRIMNMHKGTYSVKNESNGVTFTIWIPNLSSKTNLQA</sequence>
<dbReference type="Pfam" id="PF02518">
    <property type="entry name" value="HATPase_c"/>
    <property type="match status" value="1"/>
</dbReference>
<dbReference type="PANTHER" id="PTHR45528:SF1">
    <property type="entry name" value="SENSOR HISTIDINE KINASE CPXA"/>
    <property type="match status" value="1"/>
</dbReference>
<keyword evidence="18" id="KW-1185">Reference proteome</keyword>
<comment type="catalytic activity">
    <reaction evidence="1">
        <text>ATP + protein L-histidine = ADP + protein N-phospho-L-histidine.</text>
        <dbReference type="EC" id="2.7.13.3"/>
    </reaction>
</comment>
<keyword evidence="4" id="KW-1003">Cell membrane</keyword>
<dbReference type="GO" id="GO:0005524">
    <property type="term" value="F:ATP binding"/>
    <property type="evidence" value="ECO:0007669"/>
    <property type="project" value="UniProtKB-KW"/>
</dbReference>
<keyword evidence="10" id="KW-0067">ATP-binding</keyword>
<evidence type="ECO:0000256" key="1">
    <source>
        <dbReference type="ARBA" id="ARBA00000085"/>
    </source>
</evidence>
<keyword evidence="5" id="KW-0597">Phosphoprotein</keyword>
<dbReference type="InterPro" id="IPR004358">
    <property type="entry name" value="Sig_transdc_His_kin-like_C"/>
</dbReference>
<feature type="domain" description="HAMP" evidence="16">
    <location>
        <begin position="185"/>
        <end position="237"/>
    </location>
</feature>
<protein>
    <recommendedName>
        <fullName evidence="3">histidine kinase</fullName>
        <ecNumber evidence="3">2.7.13.3</ecNumber>
    </recommendedName>
</protein>
<evidence type="ECO:0000256" key="6">
    <source>
        <dbReference type="ARBA" id="ARBA00022679"/>
    </source>
</evidence>
<dbReference type="PROSITE" id="PS50109">
    <property type="entry name" value="HIS_KIN"/>
    <property type="match status" value="1"/>
</dbReference>
<evidence type="ECO:0000256" key="12">
    <source>
        <dbReference type="ARBA" id="ARBA00023012"/>
    </source>
</evidence>
<evidence type="ECO:0000256" key="2">
    <source>
        <dbReference type="ARBA" id="ARBA00004651"/>
    </source>
</evidence>
<organism evidence="17 18">
    <name type="scientific">Anaerosporobacter mobilis DSM 15930</name>
    <dbReference type="NCBI Taxonomy" id="1120996"/>
    <lineage>
        <taxon>Bacteria</taxon>
        <taxon>Bacillati</taxon>
        <taxon>Bacillota</taxon>
        <taxon>Clostridia</taxon>
        <taxon>Lachnospirales</taxon>
        <taxon>Lachnospiraceae</taxon>
        <taxon>Anaerosporobacter</taxon>
    </lineage>
</organism>
<evidence type="ECO:0000256" key="5">
    <source>
        <dbReference type="ARBA" id="ARBA00022553"/>
    </source>
</evidence>
<dbReference type="SMART" id="SM00387">
    <property type="entry name" value="HATPase_c"/>
    <property type="match status" value="1"/>
</dbReference>
<dbReference type="CDD" id="cd06225">
    <property type="entry name" value="HAMP"/>
    <property type="match status" value="1"/>
</dbReference>
<dbReference type="SMART" id="SM00304">
    <property type="entry name" value="HAMP"/>
    <property type="match status" value="1"/>
</dbReference>
<dbReference type="Gene3D" id="3.30.565.10">
    <property type="entry name" value="Histidine kinase-like ATPase, C-terminal domain"/>
    <property type="match status" value="1"/>
</dbReference>
<dbReference type="Pfam" id="PF00512">
    <property type="entry name" value="HisKA"/>
    <property type="match status" value="1"/>
</dbReference>
<evidence type="ECO:0000313" key="18">
    <source>
        <dbReference type="Proteomes" id="UP000184038"/>
    </source>
</evidence>
<dbReference type="InterPro" id="IPR003660">
    <property type="entry name" value="HAMP_dom"/>
</dbReference>
<keyword evidence="7 14" id="KW-0812">Transmembrane</keyword>
<keyword evidence="11 14" id="KW-1133">Transmembrane helix</keyword>
<keyword evidence="13 14" id="KW-0472">Membrane</keyword>
<name>A0A1M7MK93_9FIRM</name>
<evidence type="ECO:0000256" key="4">
    <source>
        <dbReference type="ARBA" id="ARBA00022475"/>
    </source>
</evidence>